<protein>
    <submittedName>
        <fullName evidence="1">9539_t:CDS:1</fullName>
    </submittedName>
</protein>
<sequence>MSRYLRSNAPLFSPEDYSYILQCHDKKPRYKTINELMAKYKTSSKRIYQLWRGQECSINPMLNTQ</sequence>
<keyword evidence="2" id="KW-1185">Reference proteome</keyword>
<comment type="caution">
    <text evidence="1">The sequence shown here is derived from an EMBL/GenBank/DDBJ whole genome shotgun (WGS) entry which is preliminary data.</text>
</comment>
<gene>
    <name evidence="1" type="ORF">DEBURN_LOCUS11381</name>
</gene>
<proteinExistence type="predicted"/>
<feature type="non-terminal residue" evidence="1">
    <location>
        <position position="65"/>
    </location>
</feature>
<organism evidence="1 2">
    <name type="scientific">Diversispora eburnea</name>
    <dbReference type="NCBI Taxonomy" id="1213867"/>
    <lineage>
        <taxon>Eukaryota</taxon>
        <taxon>Fungi</taxon>
        <taxon>Fungi incertae sedis</taxon>
        <taxon>Mucoromycota</taxon>
        <taxon>Glomeromycotina</taxon>
        <taxon>Glomeromycetes</taxon>
        <taxon>Diversisporales</taxon>
        <taxon>Diversisporaceae</taxon>
        <taxon>Diversispora</taxon>
    </lineage>
</organism>
<dbReference type="Proteomes" id="UP000789706">
    <property type="component" value="Unassembled WGS sequence"/>
</dbReference>
<name>A0A9N9DU07_9GLOM</name>
<reference evidence="1" key="1">
    <citation type="submission" date="2021-06" db="EMBL/GenBank/DDBJ databases">
        <authorList>
            <person name="Kallberg Y."/>
            <person name="Tangrot J."/>
            <person name="Rosling A."/>
        </authorList>
    </citation>
    <scope>NUCLEOTIDE SEQUENCE</scope>
    <source>
        <strain evidence="1">AZ414A</strain>
    </source>
</reference>
<dbReference type="EMBL" id="CAJVPK010006009">
    <property type="protein sequence ID" value="CAG8648274.1"/>
    <property type="molecule type" value="Genomic_DNA"/>
</dbReference>
<evidence type="ECO:0000313" key="2">
    <source>
        <dbReference type="Proteomes" id="UP000789706"/>
    </source>
</evidence>
<accession>A0A9N9DU07</accession>
<dbReference type="OrthoDB" id="2354847at2759"/>
<dbReference type="AlphaFoldDB" id="A0A9N9DU07"/>
<evidence type="ECO:0000313" key="1">
    <source>
        <dbReference type="EMBL" id="CAG8648274.1"/>
    </source>
</evidence>